<accession>A0A139AKP1</accession>
<evidence type="ECO:0000256" key="2">
    <source>
        <dbReference type="ARBA" id="ARBA00022679"/>
    </source>
</evidence>
<dbReference type="OrthoDB" id="68483at2759"/>
<evidence type="ECO:0000256" key="7">
    <source>
        <dbReference type="SAM" id="MobiDB-lite"/>
    </source>
</evidence>
<dbReference type="Proteomes" id="UP000070544">
    <property type="component" value="Unassembled WGS sequence"/>
</dbReference>
<evidence type="ECO:0000313" key="10">
    <source>
        <dbReference type="Proteomes" id="UP000070544"/>
    </source>
</evidence>
<keyword evidence="10" id="KW-1185">Reference proteome</keyword>
<dbReference type="SUPFAM" id="SSF56112">
    <property type="entry name" value="Protein kinase-like (PK-like)"/>
    <property type="match status" value="1"/>
</dbReference>
<feature type="region of interest" description="Disordered" evidence="7">
    <location>
        <begin position="725"/>
        <end position="816"/>
    </location>
</feature>
<dbReference type="GO" id="GO:0004674">
    <property type="term" value="F:protein serine/threonine kinase activity"/>
    <property type="evidence" value="ECO:0007669"/>
    <property type="project" value="UniProtKB-KW"/>
</dbReference>
<dbReference type="AlphaFoldDB" id="A0A139AKP1"/>
<keyword evidence="3 6" id="KW-0547">Nucleotide-binding</keyword>
<feature type="compositionally biased region" description="Basic and acidic residues" evidence="7">
    <location>
        <begin position="878"/>
        <end position="906"/>
    </location>
</feature>
<feature type="region of interest" description="Disordered" evidence="7">
    <location>
        <begin position="554"/>
        <end position="679"/>
    </location>
</feature>
<dbReference type="PANTHER" id="PTHR43895:SF152">
    <property type="entry name" value="SERINE_THREONINE-PROTEIN KINASE TOS3"/>
    <property type="match status" value="1"/>
</dbReference>
<feature type="compositionally biased region" description="Polar residues" evidence="7">
    <location>
        <begin position="567"/>
        <end position="581"/>
    </location>
</feature>
<keyword evidence="2" id="KW-0808">Transferase</keyword>
<evidence type="ECO:0000256" key="5">
    <source>
        <dbReference type="ARBA" id="ARBA00022840"/>
    </source>
</evidence>
<keyword evidence="5 6" id="KW-0067">ATP-binding</keyword>
<dbReference type="InterPro" id="IPR011009">
    <property type="entry name" value="Kinase-like_dom_sf"/>
</dbReference>
<dbReference type="EMBL" id="KQ965747">
    <property type="protein sequence ID" value="KXS17336.1"/>
    <property type="molecule type" value="Genomic_DNA"/>
</dbReference>
<dbReference type="InterPro" id="IPR000719">
    <property type="entry name" value="Prot_kinase_dom"/>
</dbReference>
<feature type="domain" description="Protein kinase" evidence="8">
    <location>
        <begin position="70"/>
        <end position="416"/>
    </location>
</feature>
<feature type="binding site" evidence="6">
    <location>
        <position position="107"/>
    </location>
    <ligand>
        <name>ATP</name>
        <dbReference type="ChEBI" id="CHEBI:30616"/>
    </ligand>
</feature>
<evidence type="ECO:0000256" key="3">
    <source>
        <dbReference type="ARBA" id="ARBA00022741"/>
    </source>
</evidence>
<feature type="region of interest" description="Disordered" evidence="7">
    <location>
        <begin position="860"/>
        <end position="906"/>
    </location>
</feature>
<dbReference type="PROSITE" id="PS00108">
    <property type="entry name" value="PROTEIN_KINASE_ST"/>
    <property type="match status" value="1"/>
</dbReference>
<dbReference type="InterPro" id="IPR017441">
    <property type="entry name" value="Protein_kinase_ATP_BS"/>
</dbReference>
<organism evidence="9 10">
    <name type="scientific">Gonapodya prolifera (strain JEL478)</name>
    <name type="common">Monoblepharis prolifera</name>
    <dbReference type="NCBI Taxonomy" id="1344416"/>
    <lineage>
        <taxon>Eukaryota</taxon>
        <taxon>Fungi</taxon>
        <taxon>Fungi incertae sedis</taxon>
        <taxon>Chytridiomycota</taxon>
        <taxon>Chytridiomycota incertae sedis</taxon>
        <taxon>Monoblepharidomycetes</taxon>
        <taxon>Monoblepharidales</taxon>
        <taxon>Gonapodyaceae</taxon>
        <taxon>Gonapodya</taxon>
    </lineage>
</organism>
<proteinExistence type="predicted"/>
<feature type="region of interest" description="Disordered" evidence="7">
    <location>
        <begin position="468"/>
        <end position="533"/>
    </location>
</feature>
<dbReference type="PANTHER" id="PTHR43895">
    <property type="entry name" value="CALCIUM/CALMODULIN-DEPENDENT PROTEIN KINASE KINASE-RELATED"/>
    <property type="match status" value="1"/>
</dbReference>
<dbReference type="SMART" id="SM00220">
    <property type="entry name" value="S_TKc"/>
    <property type="match status" value="1"/>
</dbReference>
<dbReference type="Pfam" id="PF00069">
    <property type="entry name" value="Pkinase"/>
    <property type="match status" value="1"/>
</dbReference>
<feature type="compositionally biased region" description="Pro residues" evidence="7">
    <location>
        <begin position="520"/>
        <end position="529"/>
    </location>
</feature>
<dbReference type="Gene3D" id="3.30.200.20">
    <property type="entry name" value="Phosphorylase Kinase, domain 1"/>
    <property type="match status" value="1"/>
</dbReference>
<dbReference type="PROSITE" id="PS00107">
    <property type="entry name" value="PROTEIN_KINASE_ATP"/>
    <property type="match status" value="1"/>
</dbReference>
<name>A0A139AKP1_GONPJ</name>
<keyword evidence="4 9" id="KW-0418">Kinase</keyword>
<keyword evidence="1" id="KW-0723">Serine/threonine-protein kinase</keyword>
<dbReference type="PROSITE" id="PS50011">
    <property type="entry name" value="PROTEIN_KINASE_DOM"/>
    <property type="match status" value="1"/>
</dbReference>
<evidence type="ECO:0000256" key="1">
    <source>
        <dbReference type="ARBA" id="ARBA00022527"/>
    </source>
</evidence>
<protein>
    <submittedName>
        <fullName evidence="9">Kinase-like protein</fullName>
    </submittedName>
</protein>
<sequence length="906" mass="99015">MAKVPMALLRPSQAALPVLPPTPLRIAVATATSVMLGEDEHLRQRRTVIFSRQLDKHVDPSSGRKCINGYSIVQEVGRGVNGKVKVGIDLRTGSQVAIKVVPRSPAKKSVNPRMRMLAHLMGDSRETGTFRLEDLLHQARIKREVEVLAMAADAGGDRIIGLREVVDDPSSPKVYIVLDYAAQGALKWSDDLADPPRPFWSEKTARPLWRDLLEGVAFLHYFGIAHRDIKPANLLIGQDNRLVLSDLGSSCYLRHAPAVSSTRPRTTVVVYQTTQTSDIDSATTATLDLDDELAHGAGTPAFLPPEACYGLDSDGRVSIETVRASASLTRSRPGMVAGDVWASGVTLYCIAFGKLPFAGANIWDAYRAVGIQAPSFNHGPDVLPPTPQLVHLLSRLLEKDQSRRATLKEAAFHEWTVADLDEIGVREWEARIGRWFVDPSVRMRQWEEKEPEPTSIGSRLRNFFGLTPKSAKKGKAGPADKLSKPPTPISPPRERSGMVKALSAVGSKLKSDTDISIPDSGPPQAPQERPPQKSLSAFFRRSMKIDDAAAAAVMEQINGGGNHGAAPSSTKLKSAQESPSRSKILGESPSRSRKLGSATSGDVVDSNRNVGVPPDLPNTSSTPPPRFNRQKSSWRNSFLGAIVADQRTPIPSDHSRTPLVDASVSSSQSTMRAIVPPSISAPPKGFRKYLWRPKSLANLRHAEIDVSGPPSEVSPRNSQTMIVRSSTAPNDAGLPPPSAVAVASLGEAQSRMTYSDLSGRQAPAGPNVRGQSPISQYSELSGQMRQSSHSKTSGDRPKSTPWHWTHGRPSSVDDDDNFEEWAERMTRNEEELLDENVPDVSNLRRHASLTAEVFQQLTGERMQDYNDALDGGRSPNAHPDHDDLVSREQRRRTAWEDESRGYYRSY</sequence>
<gene>
    <name evidence="9" type="ORF">M427DRAFT_259613</name>
</gene>
<evidence type="ECO:0000313" key="9">
    <source>
        <dbReference type="EMBL" id="KXS17336.1"/>
    </source>
</evidence>
<dbReference type="Gene3D" id="1.10.510.10">
    <property type="entry name" value="Transferase(Phosphotransferase) domain 1"/>
    <property type="match status" value="1"/>
</dbReference>
<evidence type="ECO:0000256" key="6">
    <source>
        <dbReference type="PROSITE-ProRule" id="PRU10141"/>
    </source>
</evidence>
<evidence type="ECO:0000259" key="8">
    <source>
        <dbReference type="PROSITE" id="PS50011"/>
    </source>
</evidence>
<dbReference type="InterPro" id="IPR008271">
    <property type="entry name" value="Ser/Thr_kinase_AS"/>
</dbReference>
<dbReference type="STRING" id="1344416.A0A139AKP1"/>
<feature type="compositionally biased region" description="Polar residues" evidence="7">
    <location>
        <begin position="769"/>
        <end position="791"/>
    </location>
</feature>
<evidence type="ECO:0000256" key="4">
    <source>
        <dbReference type="ARBA" id="ARBA00022777"/>
    </source>
</evidence>
<reference evidence="9 10" key="1">
    <citation type="journal article" date="2015" name="Genome Biol. Evol.">
        <title>Phylogenomic analyses indicate that early fungi evolved digesting cell walls of algal ancestors of land plants.</title>
        <authorList>
            <person name="Chang Y."/>
            <person name="Wang S."/>
            <person name="Sekimoto S."/>
            <person name="Aerts A.L."/>
            <person name="Choi C."/>
            <person name="Clum A."/>
            <person name="LaButti K.M."/>
            <person name="Lindquist E.A."/>
            <person name="Yee Ngan C."/>
            <person name="Ohm R.A."/>
            <person name="Salamov A.A."/>
            <person name="Grigoriev I.V."/>
            <person name="Spatafora J.W."/>
            <person name="Berbee M.L."/>
        </authorList>
    </citation>
    <scope>NUCLEOTIDE SEQUENCE [LARGE SCALE GENOMIC DNA]</scope>
    <source>
        <strain evidence="9 10">JEL478</strain>
    </source>
</reference>
<dbReference type="GO" id="GO:0007165">
    <property type="term" value="P:signal transduction"/>
    <property type="evidence" value="ECO:0007669"/>
    <property type="project" value="TreeGrafter"/>
</dbReference>
<dbReference type="GO" id="GO:0005524">
    <property type="term" value="F:ATP binding"/>
    <property type="evidence" value="ECO:0007669"/>
    <property type="project" value="UniProtKB-UniRule"/>
</dbReference>